<dbReference type="GO" id="GO:0003677">
    <property type="term" value="F:DNA binding"/>
    <property type="evidence" value="ECO:0007669"/>
    <property type="project" value="UniProtKB-KW"/>
</dbReference>
<evidence type="ECO:0000256" key="3">
    <source>
        <dbReference type="ARBA" id="ARBA00023163"/>
    </source>
</evidence>
<evidence type="ECO:0000313" key="5">
    <source>
        <dbReference type="EMBL" id="MBA0086892.1"/>
    </source>
</evidence>
<dbReference type="Gene3D" id="1.10.10.10">
    <property type="entry name" value="Winged helix-like DNA-binding domain superfamily/Winged helix DNA-binding domain"/>
    <property type="match status" value="1"/>
</dbReference>
<dbReference type="Pfam" id="PF00196">
    <property type="entry name" value="GerE"/>
    <property type="match status" value="1"/>
</dbReference>
<reference evidence="5" key="1">
    <citation type="submission" date="2020-06" db="EMBL/GenBank/DDBJ databases">
        <title>Legume-microbial interactions unlock mineral nutrients during tropical forest succession.</title>
        <authorList>
            <person name="Epihov D.Z."/>
        </authorList>
    </citation>
    <scope>NUCLEOTIDE SEQUENCE [LARGE SCALE GENOMIC DNA]</scope>
    <source>
        <strain evidence="5">Pan2503</strain>
    </source>
</reference>
<dbReference type="PROSITE" id="PS50043">
    <property type="entry name" value="HTH_LUXR_2"/>
    <property type="match status" value="1"/>
</dbReference>
<keyword evidence="2" id="KW-0238">DNA-binding</keyword>
<accession>A0A7V8NT61</accession>
<protein>
    <submittedName>
        <fullName evidence="5">Helix-turn-helix transcriptional regulator</fullName>
    </submittedName>
</protein>
<name>A0A7V8NT61_9BACT</name>
<evidence type="ECO:0000313" key="6">
    <source>
        <dbReference type="Proteomes" id="UP000567293"/>
    </source>
</evidence>
<keyword evidence="3" id="KW-0804">Transcription</keyword>
<gene>
    <name evidence="5" type="ORF">HRJ53_18070</name>
</gene>
<proteinExistence type="predicted"/>
<dbReference type="InterPro" id="IPR036388">
    <property type="entry name" value="WH-like_DNA-bd_sf"/>
</dbReference>
<dbReference type="PANTHER" id="PTHR44688:SF16">
    <property type="entry name" value="DNA-BINDING TRANSCRIPTIONAL ACTIVATOR DEVR_DOSR"/>
    <property type="match status" value="1"/>
</dbReference>
<organism evidence="5 6">
    <name type="scientific">Candidatus Acidiferrum panamense</name>
    <dbReference type="NCBI Taxonomy" id="2741543"/>
    <lineage>
        <taxon>Bacteria</taxon>
        <taxon>Pseudomonadati</taxon>
        <taxon>Acidobacteriota</taxon>
        <taxon>Terriglobia</taxon>
        <taxon>Candidatus Acidiferrales</taxon>
        <taxon>Candidatus Acidiferrum</taxon>
    </lineage>
</organism>
<evidence type="ECO:0000256" key="1">
    <source>
        <dbReference type="ARBA" id="ARBA00023015"/>
    </source>
</evidence>
<dbReference type="SMART" id="SM00421">
    <property type="entry name" value="HTH_LUXR"/>
    <property type="match status" value="1"/>
</dbReference>
<keyword evidence="6" id="KW-1185">Reference proteome</keyword>
<dbReference type="AlphaFoldDB" id="A0A7V8NT61"/>
<dbReference type="EMBL" id="JACDQQ010001729">
    <property type="protein sequence ID" value="MBA0086892.1"/>
    <property type="molecule type" value="Genomic_DNA"/>
</dbReference>
<dbReference type="Proteomes" id="UP000567293">
    <property type="component" value="Unassembled WGS sequence"/>
</dbReference>
<comment type="caution">
    <text evidence="5">The sequence shown here is derived from an EMBL/GenBank/DDBJ whole genome shotgun (WGS) entry which is preliminary data.</text>
</comment>
<dbReference type="InterPro" id="IPR000792">
    <property type="entry name" value="Tscrpt_reg_LuxR_C"/>
</dbReference>
<feature type="domain" description="HTH luxR-type" evidence="4">
    <location>
        <begin position="87"/>
        <end position="152"/>
    </location>
</feature>
<dbReference type="GO" id="GO:0006355">
    <property type="term" value="P:regulation of DNA-templated transcription"/>
    <property type="evidence" value="ECO:0007669"/>
    <property type="project" value="InterPro"/>
</dbReference>
<dbReference type="CDD" id="cd06170">
    <property type="entry name" value="LuxR_C_like"/>
    <property type="match status" value="1"/>
</dbReference>
<dbReference type="PANTHER" id="PTHR44688">
    <property type="entry name" value="DNA-BINDING TRANSCRIPTIONAL ACTIVATOR DEVR_DOSR"/>
    <property type="match status" value="1"/>
</dbReference>
<evidence type="ECO:0000259" key="4">
    <source>
        <dbReference type="PROSITE" id="PS50043"/>
    </source>
</evidence>
<keyword evidence="1" id="KW-0805">Transcription regulation</keyword>
<dbReference type="InterPro" id="IPR016032">
    <property type="entry name" value="Sig_transdc_resp-reg_C-effctor"/>
</dbReference>
<evidence type="ECO:0000256" key="2">
    <source>
        <dbReference type="ARBA" id="ARBA00023125"/>
    </source>
</evidence>
<sequence>MVPPGGSLVGQPVAAFLPELHYALRKDEKPRFRTSIHCRGQRGDGGSFSAHVWFSTYREGPAPKVAAIIAGVSRDRARGGSRSVSAGIPDRLPLHDRELGVLRLVVRGQANKEIAATMDVSESVVKNILQQLFAKTDVRTRSQLVRVALERYREHL</sequence>
<dbReference type="SUPFAM" id="SSF46894">
    <property type="entry name" value="C-terminal effector domain of the bipartite response regulators"/>
    <property type="match status" value="1"/>
</dbReference>
<dbReference type="PRINTS" id="PR00038">
    <property type="entry name" value="HTHLUXR"/>
</dbReference>